<name>A0ABD6BIV9_9EURY</name>
<accession>A0ABD6BIV9</accession>
<dbReference type="Pfam" id="PF08663">
    <property type="entry name" value="HalX"/>
    <property type="match status" value="1"/>
</dbReference>
<comment type="caution">
    <text evidence="2">The sequence shown here is derived from an EMBL/GenBank/DDBJ whole genome shotgun (WGS) entry which is preliminary data.</text>
</comment>
<dbReference type="InterPro" id="IPR013971">
    <property type="entry name" value="HalX_domain"/>
</dbReference>
<dbReference type="EMBL" id="JBHUDI010000009">
    <property type="protein sequence ID" value="MFD1564912.1"/>
    <property type="molecule type" value="Genomic_DNA"/>
</dbReference>
<gene>
    <name evidence="2" type="ORF">ACFR99_15345</name>
</gene>
<reference evidence="2 3" key="1">
    <citation type="journal article" date="2019" name="Int. J. Syst. Evol. Microbiol.">
        <title>The Global Catalogue of Microorganisms (GCM) 10K type strain sequencing project: providing services to taxonomists for standard genome sequencing and annotation.</title>
        <authorList>
            <consortium name="The Broad Institute Genomics Platform"/>
            <consortium name="The Broad Institute Genome Sequencing Center for Infectious Disease"/>
            <person name="Wu L."/>
            <person name="Ma J."/>
        </authorList>
    </citation>
    <scope>NUCLEOTIDE SEQUENCE [LARGE SCALE GENOMIC DNA]</scope>
    <source>
        <strain evidence="2 3">CGMCC 1.12230</strain>
    </source>
</reference>
<proteinExistence type="predicted"/>
<dbReference type="RefSeq" id="WP_390288931.1">
    <property type="nucleotide sequence ID" value="NZ_JBHUDI010000009.1"/>
</dbReference>
<feature type="domain" description="HalX" evidence="1">
    <location>
        <begin position="114"/>
        <end position="177"/>
    </location>
</feature>
<protein>
    <submittedName>
        <fullName evidence="2">HalX domain-containing protein</fullName>
    </submittedName>
</protein>
<dbReference type="AlphaFoldDB" id="A0ABD6BIV9"/>
<dbReference type="Gene3D" id="3.40.50.2300">
    <property type="match status" value="1"/>
</dbReference>
<keyword evidence="3" id="KW-1185">Reference proteome</keyword>
<dbReference type="SUPFAM" id="SSF52172">
    <property type="entry name" value="CheY-like"/>
    <property type="match status" value="1"/>
</dbReference>
<evidence type="ECO:0000313" key="2">
    <source>
        <dbReference type="EMBL" id="MFD1564912.1"/>
    </source>
</evidence>
<organism evidence="2 3">
    <name type="scientific">Haloarchaeobius amylolyticus</name>
    <dbReference type="NCBI Taxonomy" id="1198296"/>
    <lineage>
        <taxon>Archaea</taxon>
        <taxon>Methanobacteriati</taxon>
        <taxon>Methanobacteriota</taxon>
        <taxon>Stenosarchaea group</taxon>
        <taxon>Halobacteria</taxon>
        <taxon>Halobacteriales</taxon>
        <taxon>Halorubellaceae</taxon>
        <taxon>Haloarchaeobius</taxon>
    </lineage>
</organism>
<evidence type="ECO:0000313" key="3">
    <source>
        <dbReference type="Proteomes" id="UP001597076"/>
    </source>
</evidence>
<dbReference type="Proteomes" id="UP001597076">
    <property type="component" value="Unassembled WGS sequence"/>
</dbReference>
<evidence type="ECO:0000259" key="1">
    <source>
        <dbReference type="Pfam" id="PF08663"/>
    </source>
</evidence>
<dbReference type="InterPro" id="IPR011006">
    <property type="entry name" value="CheY-like_superfamily"/>
</dbReference>
<sequence length="195" mass="21292">MAGNTNTVLVADDDPAVVDRLRSWLDDYRVEATTDGDETIALLEAADAVVVGHDLLTVSGAVVAAEIERRATTQTMAILRESTDTHDSRFSIGNTLVKPVEKDAVLETVDRLVRRARYDELIAECTTLATERGALEAGTDTAVAAQSETLQRELDEVLTELDELVGSFDDDDFRAAFATCEFGTTTQPRRVREQS</sequence>